<reference evidence="2" key="1">
    <citation type="journal article" date="2020" name="Nat. Commun.">
        <title>Genome sequence of the cluster root forming white lupin.</title>
        <authorList>
            <person name="Hufnagel B."/>
            <person name="Marques A."/>
            <person name="Soriano A."/>
            <person name="Marques L."/>
            <person name="Divol F."/>
            <person name="Doumas P."/>
            <person name="Sallet E."/>
            <person name="Mancinotti D."/>
            <person name="Carrere S."/>
            <person name="Marande W."/>
            <person name="Arribat S."/>
            <person name="Keller J."/>
            <person name="Huneau C."/>
            <person name="Blein T."/>
            <person name="Aime D."/>
            <person name="Laguerre M."/>
            <person name="Taylor J."/>
            <person name="Schubert V."/>
            <person name="Nelson M."/>
            <person name="Geu-Flores F."/>
            <person name="Crespi M."/>
            <person name="Gallardo-Guerrero K."/>
            <person name="Delaux P.-M."/>
            <person name="Salse J."/>
            <person name="Berges H."/>
            <person name="Guyot R."/>
            <person name="Gouzy J."/>
            <person name="Peret B."/>
        </authorList>
    </citation>
    <scope>NUCLEOTIDE SEQUENCE [LARGE SCALE GENOMIC DNA]</scope>
    <source>
        <strain evidence="2">cv. Amiga</strain>
    </source>
</reference>
<keyword evidence="1" id="KW-0808">Transferase</keyword>
<dbReference type="PANTHER" id="PTHR11439:SF470">
    <property type="entry name" value="CYSTEINE-RICH RLK (RECEPTOR-LIKE PROTEIN KINASE) 8"/>
    <property type="match status" value="1"/>
</dbReference>
<evidence type="ECO:0000313" key="2">
    <source>
        <dbReference type="Proteomes" id="UP000447434"/>
    </source>
</evidence>
<gene>
    <name evidence="1" type="ORF">Lalb_Chr21g0311361</name>
</gene>
<proteinExistence type="predicted"/>
<evidence type="ECO:0000313" key="1">
    <source>
        <dbReference type="EMBL" id="KAE9589663.1"/>
    </source>
</evidence>
<keyword evidence="2" id="KW-1185">Reference proteome</keyword>
<dbReference type="AlphaFoldDB" id="A0A6A4NCI4"/>
<organism evidence="1 2">
    <name type="scientific">Lupinus albus</name>
    <name type="common">White lupine</name>
    <name type="synonym">Lupinus termis</name>
    <dbReference type="NCBI Taxonomy" id="3870"/>
    <lineage>
        <taxon>Eukaryota</taxon>
        <taxon>Viridiplantae</taxon>
        <taxon>Streptophyta</taxon>
        <taxon>Embryophyta</taxon>
        <taxon>Tracheophyta</taxon>
        <taxon>Spermatophyta</taxon>
        <taxon>Magnoliopsida</taxon>
        <taxon>eudicotyledons</taxon>
        <taxon>Gunneridae</taxon>
        <taxon>Pentapetalae</taxon>
        <taxon>rosids</taxon>
        <taxon>fabids</taxon>
        <taxon>Fabales</taxon>
        <taxon>Fabaceae</taxon>
        <taxon>Papilionoideae</taxon>
        <taxon>50 kb inversion clade</taxon>
        <taxon>genistoids sensu lato</taxon>
        <taxon>core genistoids</taxon>
        <taxon>Genisteae</taxon>
        <taxon>Lupinus</taxon>
    </lineage>
</organism>
<protein>
    <submittedName>
        <fullName evidence="1">Putative RNA-directed DNA polymerase</fullName>
    </submittedName>
</protein>
<keyword evidence="1" id="KW-0548">Nucleotidyltransferase</keyword>
<dbReference type="PANTHER" id="PTHR11439">
    <property type="entry name" value="GAG-POL-RELATED RETROTRANSPOSON"/>
    <property type="match status" value="1"/>
</dbReference>
<accession>A0A6A4NCI4</accession>
<sequence length="141" mass="15995">MEKQQVVAKLSTETEYRAMSLAASEAQWLLYLLHDLEIPHSQPVVMFCDNQSALHIAANSVFHERTKHIEVDCHFVREKVESGILHLIYIPTTSQIADLFTKSLSPNPFQNLVGKLGMLDIHIPACGRLLKSNDIKENEEE</sequence>
<keyword evidence="1" id="KW-0695">RNA-directed DNA polymerase</keyword>
<name>A0A6A4NCI4_LUPAL</name>
<dbReference type="GO" id="GO:0003964">
    <property type="term" value="F:RNA-directed DNA polymerase activity"/>
    <property type="evidence" value="ECO:0007669"/>
    <property type="project" value="UniProtKB-KW"/>
</dbReference>
<dbReference type="Proteomes" id="UP000447434">
    <property type="component" value="Chromosome 21"/>
</dbReference>
<dbReference type="EMBL" id="WOCE01000021">
    <property type="protein sequence ID" value="KAE9589663.1"/>
    <property type="molecule type" value="Genomic_DNA"/>
</dbReference>
<comment type="caution">
    <text evidence="1">The sequence shown here is derived from an EMBL/GenBank/DDBJ whole genome shotgun (WGS) entry which is preliminary data.</text>
</comment>
<dbReference type="CDD" id="cd09272">
    <property type="entry name" value="RNase_HI_RT_Ty1"/>
    <property type="match status" value="1"/>
</dbReference>
<dbReference type="OrthoDB" id="414945at2759"/>